<evidence type="ECO:0000313" key="10">
    <source>
        <dbReference type="Proteomes" id="UP000270112"/>
    </source>
</evidence>
<dbReference type="EMBL" id="QICC01000001">
    <property type="protein sequence ID" value="RNM43427.1"/>
    <property type="molecule type" value="Genomic_DNA"/>
</dbReference>
<dbReference type="InterPro" id="IPR037004">
    <property type="entry name" value="Exonuc_VII_ssu_sf"/>
</dbReference>
<reference evidence="7 9" key="1">
    <citation type="journal article" date="2018" name="Elife">
        <title>Discovery and characterization of a prevalent human gut bacterial enzyme sufficient for the inactivation of a family of plant toxins.</title>
        <authorList>
            <person name="Koppel N."/>
            <person name="Bisanz J.E."/>
            <person name="Pandelia M.E."/>
            <person name="Turnbaugh P.J."/>
            <person name="Balskus E.P."/>
        </authorList>
    </citation>
    <scope>NUCLEOTIDE SEQUENCE [LARGE SCALE GENOMIC DNA]</scope>
    <source>
        <strain evidence="7 9">DSM 16107</strain>
    </source>
</reference>
<dbReference type="GO" id="GO:0006308">
    <property type="term" value="P:DNA catabolic process"/>
    <property type="evidence" value="ECO:0007669"/>
    <property type="project" value="InterPro"/>
</dbReference>
<evidence type="ECO:0000256" key="5">
    <source>
        <dbReference type="ARBA" id="ARBA00022839"/>
    </source>
</evidence>
<keyword evidence="9" id="KW-1185">Reference proteome</keyword>
<dbReference type="Proteomes" id="UP000253817">
    <property type="component" value="Unassembled WGS sequence"/>
</dbReference>
<accession>A0A3N0J2N7</accession>
<evidence type="ECO:0000256" key="4">
    <source>
        <dbReference type="ARBA" id="ARBA00022801"/>
    </source>
</evidence>
<dbReference type="Proteomes" id="UP000270112">
    <property type="component" value="Unassembled WGS sequence"/>
</dbReference>
<comment type="similarity">
    <text evidence="1">Belongs to the XseB family.</text>
</comment>
<evidence type="ECO:0000313" key="8">
    <source>
        <dbReference type="EMBL" id="RNM43427.1"/>
    </source>
</evidence>
<dbReference type="SUPFAM" id="SSF116842">
    <property type="entry name" value="XseB-like"/>
    <property type="match status" value="1"/>
</dbReference>
<keyword evidence="3" id="KW-0540">Nuclease</keyword>
<dbReference type="Pfam" id="PF02609">
    <property type="entry name" value="Exonuc_VII_S"/>
    <property type="match status" value="1"/>
</dbReference>
<evidence type="ECO:0000256" key="6">
    <source>
        <dbReference type="SAM" id="MobiDB-lite"/>
    </source>
</evidence>
<feature type="compositionally biased region" description="Acidic residues" evidence="6">
    <location>
        <begin position="63"/>
        <end position="78"/>
    </location>
</feature>
<name>A0A3N0J2N7_9ACTN</name>
<sequence>MALESYDSFESVKARLDEIVDAVGDDNLALDDALALYEEAVGLGLRASDLLEDNIEAQHGAEDADEESDVSSDAESAEEAGAPVSA</sequence>
<reference evidence="8" key="3">
    <citation type="journal article" date="2019" name="Microbiol. Resour. Announc.">
        <title>Draft Genome Sequences of Type Strains of Gordonibacter faecihominis, Paraeggerthella hongkongensis, Parvibacter caecicola,Slackia equolifaciens, Slackia faecicanis, and Slackia isoflavoniconvertens.</title>
        <authorList>
            <person name="Danylec N."/>
            <person name="Stoll D.A."/>
            <person name="Dotsch A."/>
            <person name="Huch M."/>
        </authorList>
    </citation>
    <scope>NUCLEOTIDE SEQUENCE</scope>
    <source>
        <strain evidence="8">DSM 16107</strain>
    </source>
</reference>
<dbReference type="AlphaFoldDB" id="A0A3N0J2N7"/>
<comment type="caution">
    <text evidence="8">The sequence shown here is derived from an EMBL/GenBank/DDBJ whole genome shotgun (WGS) entry which is preliminary data.</text>
</comment>
<evidence type="ECO:0000313" key="7">
    <source>
        <dbReference type="EMBL" id="RDB71366.1"/>
    </source>
</evidence>
<evidence type="ECO:0000313" key="9">
    <source>
        <dbReference type="Proteomes" id="UP000253817"/>
    </source>
</evidence>
<feature type="region of interest" description="Disordered" evidence="6">
    <location>
        <begin position="54"/>
        <end position="86"/>
    </location>
</feature>
<dbReference type="InterPro" id="IPR003761">
    <property type="entry name" value="Exonuc_VII_S"/>
</dbReference>
<keyword evidence="5 8" id="KW-0269">Exonuclease</keyword>
<dbReference type="EMBL" id="PPTT01000002">
    <property type="protein sequence ID" value="RDB71366.1"/>
    <property type="molecule type" value="Genomic_DNA"/>
</dbReference>
<proteinExistence type="inferred from homology"/>
<gene>
    <name evidence="7" type="ORF">C1876_01015</name>
    <name evidence="8" type="ORF">DMP09_00625</name>
</gene>
<dbReference type="GO" id="GO:0008855">
    <property type="term" value="F:exodeoxyribonuclease VII activity"/>
    <property type="evidence" value="ECO:0007669"/>
    <property type="project" value="InterPro"/>
</dbReference>
<evidence type="ECO:0000256" key="2">
    <source>
        <dbReference type="ARBA" id="ARBA00022490"/>
    </source>
</evidence>
<dbReference type="GO" id="GO:0009318">
    <property type="term" value="C:exodeoxyribonuclease VII complex"/>
    <property type="evidence" value="ECO:0007669"/>
    <property type="project" value="InterPro"/>
</dbReference>
<dbReference type="RefSeq" id="WP_114544873.1">
    <property type="nucleotide sequence ID" value="NZ_JAJCHC010000006.1"/>
</dbReference>
<evidence type="ECO:0000256" key="1">
    <source>
        <dbReference type="ARBA" id="ARBA00009998"/>
    </source>
</evidence>
<keyword evidence="2" id="KW-0963">Cytoplasm</keyword>
<dbReference type="Gene3D" id="1.10.287.1040">
    <property type="entry name" value="Exonuclease VII, small subunit"/>
    <property type="match status" value="1"/>
</dbReference>
<protein>
    <submittedName>
        <fullName evidence="8">Exonuclease VII small subunit</fullName>
    </submittedName>
</protein>
<keyword evidence="4" id="KW-0378">Hydrolase</keyword>
<reference evidence="10" key="2">
    <citation type="submission" date="2018-05" db="EMBL/GenBank/DDBJ databases">
        <title>Genome Sequencing of selected type strains of the family Eggerthellaceae.</title>
        <authorList>
            <person name="Danylec N."/>
            <person name="Stoll D.A."/>
            <person name="Doetsch A."/>
            <person name="Huch M."/>
        </authorList>
    </citation>
    <scope>NUCLEOTIDE SEQUENCE [LARGE SCALE GENOMIC DNA]</scope>
    <source>
        <strain evidence="10">DSM 16107</strain>
    </source>
</reference>
<evidence type="ECO:0000256" key="3">
    <source>
        <dbReference type="ARBA" id="ARBA00022722"/>
    </source>
</evidence>
<organism evidence="8 10">
    <name type="scientific">Eggerthella sinensis</name>
    <dbReference type="NCBI Taxonomy" id="242230"/>
    <lineage>
        <taxon>Bacteria</taxon>
        <taxon>Bacillati</taxon>
        <taxon>Actinomycetota</taxon>
        <taxon>Coriobacteriia</taxon>
        <taxon>Eggerthellales</taxon>
        <taxon>Eggerthellaceae</taxon>
        <taxon>Eggerthella</taxon>
    </lineage>
</organism>